<reference evidence="2 3" key="1">
    <citation type="submission" date="2019-02" db="EMBL/GenBank/DDBJ databases">
        <title>Deep-cultivation of Planctomycetes and their phenomic and genomic characterization uncovers novel biology.</title>
        <authorList>
            <person name="Wiegand S."/>
            <person name="Jogler M."/>
            <person name="Boedeker C."/>
            <person name="Pinto D."/>
            <person name="Vollmers J."/>
            <person name="Rivas-Marin E."/>
            <person name="Kohn T."/>
            <person name="Peeters S.H."/>
            <person name="Heuer A."/>
            <person name="Rast P."/>
            <person name="Oberbeckmann S."/>
            <person name="Bunk B."/>
            <person name="Jeske O."/>
            <person name="Meyerdierks A."/>
            <person name="Storesund J.E."/>
            <person name="Kallscheuer N."/>
            <person name="Luecker S."/>
            <person name="Lage O.M."/>
            <person name="Pohl T."/>
            <person name="Merkel B.J."/>
            <person name="Hornburger P."/>
            <person name="Mueller R.-W."/>
            <person name="Bruemmer F."/>
            <person name="Labrenz M."/>
            <person name="Spormann A.M."/>
            <person name="Op den Camp H."/>
            <person name="Overmann J."/>
            <person name="Amann R."/>
            <person name="Jetten M.S.M."/>
            <person name="Mascher T."/>
            <person name="Medema M.H."/>
            <person name="Devos D.P."/>
            <person name="Kaster A.-K."/>
            <person name="Ovreas L."/>
            <person name="Rohde M."/>
            <person name="Galperin M.Y."/>
            <person name="Jogler C."/>
        </authorList>
    </citation>
    <scope>NUCLEOTIDE SEQUENCE [LARGE SCALE GENOMIC DNA]</scope>
    <source>
        <strain evidence="2 3">Pan189</strain>
    </source>
</reference>
<dbReference type="AlphaFoldDB" id="A0A517QXM4"/>
<evidence type="ECO:0000313" key="3">
    <source>
        <dbReference type="Proteomes" id="UP000317318"/>
    </source>
</evidence>
<keyword evidence="3" id="KW-1185">Reference proteome</keyword>
<accession>A0A517QXM4</accession>
<protein>
    <submittedName>
        <fullName evidence="2">Uncharacterized protein</fullName>
    </submittedName>
</protein>
<organism evidence="2 3">
    <name type="scientific">Stratiformator vulcanicus</name>
    <dbReference type="NCBI Taxonomy" id="2527980"/>
    <lineage>
        <taxon>Bacteria</taxon>
        <taxon>Pseudomonadati</taxon>
        <taxon>Planctomycetota</taxon>
        <taxon>Planctomycetia</taxon>
        <taxon>Planctomycetales</taxon>
        <taxon>Planctomycetaceae</taxon>
        <taxon>Stratiformator</taxon>
    </lineage>
</organism>
<feature type="compositionally biased region" description="Basic and acidic residues" evidence="1">
    <location>
        <begin position="52"/>
        <end position="61"/>
    </location>
</feature>
<feature type="region of interest" description="Disordered" evidence="1">
    <location>
        <begin position="48"/>
        <end position="71"/>
    </location>
</feature>
<evidence type="ECO:0000256" key="1">
    <source>
        <dbReference type="SAM" id="MobiDB-lite"/>
    </source>
</evidence>
<proteinExistence type="predicted"/>
<name>A0A517QXM4_9PLAN</name>
<dbReference type="Proteomes" id="UP000317318">
    <property type="component" value="Chromosome"/>
</dbReference>
<sequence>MASIQVEGDLLDRMNRETEPIELRDETGRVIGMFIPGSAGVTQIGTSEVPEETWREVDRRKSSGSSTTPAEVVLERLRTGYYEQETGR</sequence>
<dbReference type="EMBL" id="CP036268">
    <property type="protein sequence ID" value="QDT36343.1"/>
    <property type="molecule type" value="Genomic_DNA"/>
</dbReference>
<evidence type="ECO:0000313" key="2">
    <source>
        <dbReference type="EMBL" id="QDT36343.1"/>
    </source>
</evidence>
<dbReference type="KEGG" id="svp:Pan189_06990"/>
<gene>
    <name evidence="2" type="ORF">Pan189_06990</name>
</gene>
<dbReference type="RefSeq" id="WP_145362553.1">
    <property type="nucleotide sequence ID" value="NZ_CP036268.1"/>
</dbReference>